<dbReference type="AlphaFoldDB" id="A0A1M5NX00"/>
<dbReference type="PANTHER" id="PTHR11487">
    <property type="entry name" value="THIOESTERASE"/>
    <property type="match status" value="1"/>
</dbReference>
<dbReference type="Pfam" id="PF00975">
    <property type="entry name" value="Thioesterase"/>
    <property type="match status" value="1"/>
</dbReference>
<dbReference type="InterPro" id="IPR012223">
    <property type="entry name" value="TEII"/>
</dbReference>
<dbReference type="SUPFAM" id="SSF53474">
    <property type="entry name" value="alpha/beta-Hydrolases"/>
    <property type="match status" value="1"/>
</dbReference>
<protein>
    <submittedName>
        <fullName evidence="3">Surfactin synthase thioesterase subunit</fullName>
    </submittedName>
</protein>
<evidence type="ECO:0000256" key="1">
    <source>
        <dbReference type="ARBA" id="ARBA00007169"/>
    </source>
</evidence>
<dbReference type="PANTHER" id="PTHR11487:SF0">
    <property type="entry name" value="S-ACYL FATTY ACID SYNTHASE THIOESTERASE, MEDIUM CHAIN"/>
    <property type="match status" value="1"/>
</dbReference>
<name>A0A1M5NX00_9FLAO</name>
<accession>A0A1M5NX00</accession>
<dbReference type="Gene3D" id="3.40.50.1820">
    <property type="entry name" value="alpha/beta hydrolase"/>
    <property type="match status" value="1"/>
</dbReference>
<gene>
    <name evidence="3" type="ORF">SAMN02787073_5104</name>
</gene>
<comment type="similarity">
    <text evidence="1">Belongs to the thioesterase family.</text>
</comment>
<reference evidence="4" key="1">
    <citation type="submission" date="2016-11" db="EMBL/GenBank/DDBJ databases">
        <authorList>
            <person name="Varghese N."/>
            <person name="Submissions S."/>
        </authorList>
    </citation>
    <scope>NUCLEOTIDE SEQUENCE [LARGE SCALE GENOMIC DNA]</scope>
    <source>
        <strain evidence="4">YR203</strain>
    </source>
</reference>
<dbReference type="InterPro" id="IPR001031">
    <property type="entry name" value="Thioesterase"/>
</dbReference>
<evidence type="ECO:0000313" key="4">
    <source>
        <dbReference type="Proteomes" id="UP000184108"/>
    </source>
</evidence>
<dbReference type="GO" id="GO:0008610">
    <property type="term" value="P:lipid biosynthetic process"/>
    <property type="evidence" value="ECO:0007669"/>
    <property type="project" value="TreeGrafter"/>
</dbReference>
<proteinExistence type="inferred from homology"/>
<dbReference type="Proteomes" id="UP000184108">
    <property type="component" value="Unassembled WGS sequence"/>
</dbReference>
<evidence type="ECO:0000313" key="3">
    <source>
        <dbReference type="EMBL" id="SHG94040.1"/>
    </source>
</evidence>
<dbReference type="EMBL" id="FQVE01000009">
    <property type="protein sequence ID" value="SHG94040.1"/>
    <property type="molecule type" value="Genomic_DNA"/>
</dbReference>
<sequence>MNILQKWFPFNHRKIREENENRTSFSHAEERIQVFCFPSAGSGASLYRTWCDAAKNTGDIDFIPVEIPGRGNHITSPAAASIDELVEGFLSVFPKVVRSPYIIYGHSFGAAVAFQAAHTLQERGFQLPEKLIVAGRHAPHMKDPNPMSSTSTDEEIIEEIKKMGGTPQAILNHPEMLQWTLSQLRGDLRTHESLKYTGQKLQIPIEAHCATHDDANKEIMEYWKDVTVEKFQVKEFEGHHFFIQALGTTYLNSLIDTIAQTRKSLS</sequence>
<feature type="domain" description="Thioesterase" evidence="2">
    <location>
        <begin position="33"/>
        <end position="245"/>
    </location>
</feature>
<organism evidence="3 4">
    <name type="scientific">Chryseobacterium vrystaatense</name>
    <dbReference type="NCBI Taxonomy" id="307480"/>
    <lineage>
        <taxon>Bacteria</taxon>
        <taxon>Pseudomonadati</taxon>
        <taxon>Bacteroidota</taxon>
        <taxon>Flavobacteriia</taxon>
        <taxon>Flavobacteriales</taxon>
        <taxon>Weeksellaceae</taxon>
        <taxon>Chryseobacterium group</taxon>
        <taxon>Chryseobacterium</taxon>
    </lineage>
</organism>
<dbReference type="InterPro" id="IPR029058">
    <property type="entry name" value="AB_hydrolase_fold"/>
</dbReference>
<dbReference type="RefSeq" id="WP_073175738.1">
    <property type="nucleotide sequence ID" value="NZ_FQVE01000009.1"/>
</dbReference>
<evidence type="ECO:0000259" key="2">
    <source>
        <dbReference type="Pfam" id="PF00975"/>
    </source>
</evidence>